<gene>
    <name evidence="3" type="ORF">MAR_020308</name>
</gene>
<organism evidence="3 4">
    <name type="scientific">Mya arenaria</name>
    <name type="common">Soft-shell clam</name>
    <dbReference type="NCBI Taxonomy" id="6604"/>
    <lineage>
        <taxon>Eukaryota</taxon>
        <taxon>Metazoa</taxon>
        <taxon>Spiralia</taxon>
        <taxon>Lophotrochozoa</taxon>
        <taxon>Mollusca</taxon>
        <taxon>Bivalvia</taxon>
        <taxon>Autobranchia</taxon>
        <taxon>Heteroconchia</taxon>
        <taxon>Euheterodonta</taxon>
        <taxon>Imparidentia</taxon>
        <taxon>Neoheterodontei</taxon>
        <taxon>Myida</taxon>
        <taxon>Myoidea</taxon>
        <taxon>Myidae</taxon>
        <taxon>Mya</taxon>
    </lineage>
</organism>
<reference evidence="3" key="1">
    <citation type="submission" date="2022-11" db="EMBL/GenBank/DDBJ databases">
        <title>Centuries of genome instability and evolution in soft-shell clam transmissible cancer (bioRxiv).</title>
        <authorList>
            <person name="Hart S.F.M."/>
            <person name="Yonemitsu M.A."/>
            <person name="Giersch R.M."/>
            <person name="Beal B.F."/>
            <person name="Arriagada G."/>
            <person name="Davis B.W."/>
            <person name="Ostrander E.A."/>
            <person name="Goff S.P."/>
            <person name="Metzger M.J."/>
        </authorList>
    </citation>
    <scope>NUCLEOTIDE SEQUENCE</scope>
    <source>
        <strain evidence="3">MELC-2E11</strain>
        <tissue evidence="3">Siphon/mantle</tissue>
    </source>
</reference>
<keyword evidence="2" id="KW-1133">Transmembrane helix</keyword>
<name>A0ABY7E965_MYAAR</name>
<keyword evidence="2" id="KW-0472">Membrane</keyword>
<proteinExistence type="predicted"/>
<evidence type="ECO:0000313" key="4">
    <source>
        <dbReference type="Proteomes" id="UP001164746"/>
    </source>
</evidence>
<evidence type="ECO:0000256" key="1">
    <source>
        <dbReference type="SAM" id="MobiDB-lite"/>
    </source>
</evidence>
<dbReference type="EMBL" id="CP111016">
    <property type="protein sequence ID" value="WAR04939.1"/>
    <property type="molecule type" value="Genomic_DNA"/>
</dbReference>
<dbReference type="Proteomes" id="UP001164746">
    <property type="component" value="Chromosome 5"/>
</dbReference>
<keyword evidence="4" id="KW-1185">Reference proteome</keyword>
<feature type="region of interest" description="Disordered" evidence="1">
    <location>
        <begin position="86"/>
        <end position="114"/>
    </location>
</feature>
<protein>
    <submittedName>
        <fullName evidence="3">Uncharacterized protein</fullName>
    </submittedName>
</protein>
<feature type="transmembrane region" description="Helical" evidence="2">
    <location>
        <begin position="38"/>
        <end position="61"/>
    </location>
</feature>
<sequence length="114" mass="12480">MEMKLKKNGQDVPNVTVEDQRLSKPGAPTCNDLSSSTLIGIICGSVAVLIVVVLLVGFVVVSKIRQNTPRSEDYTDLRFQEPNVYMKPLGPEHVTTDGSQSPDGQQTQTYESNE</sequence>
<feature type="compositionally biased region" description="Polar residues" evidence="1">
    <location>
        <begin position="96"/>
        <end position="114"/>
    </location>
</feature>
<evidence type="ECO:0000256" key="2">
    <source>
        <dbReference type="SAM" id="Phobius"/>
    </source>
</evidence>
<keyword evidence="2" id="KW-0812">Transmembrane</keyword>
<evidence type="ECO:0000313" key="3">
    <source>
        <dbReference type="EMBL" id="WAR04939.1"/>
    </source>
</evidence>
<accession>A0ABY7E965</accession>